<evidence type="ECO:0000313" key="1">
    <source>
        <dbReference type="EMBL" id="ADN18214.1"/>
    </source>
</evidence>
<dbReference type="EMBL" id="CP002200">
    <property type="protein sequence ID" value="ADN18214.1"/>
    <property type="molecule type" value="Genomic_DNA"/>
</dbReference>
<protein>
    <submittedName>
        <fullName evidence="1">Uncharacterized protein</fullName>
    </submittedName>
</protein>
<dbReference type="AlphaFoldDB" id="E0UMN4"/>
<keyword evidence="2" id="KW-1185">Reference proteome</keyword>
<dbReference type="OrthoDB" id="415264at2"/>
<accession>E0UMN4</accession>
<gene>
    <name evidence="1" type="ordered locus">Cyan7822_6430</name>
</gene>
<organism evidence="1 2">
    <name type="scientific">Gloeothece verrucosa (strain PCC 7822)</name>
    <name type="common">Cyanothece sp. (strain PCC 7822)</name>
    <dbReference type="NCBI Taxonomy" id="497965"/>
    <lineage>
        <taxon>Bacteria</taxon>
        <taxon>Bacillati</taxon>
        <taxon>Cyanobacteriota</taxon>
        <taxon>Cyanophyceae</taxon>
        <taxon>Oscillatoriophycideae</taxon>
        <taxon>Chroococcales</taxon>
        <taxon>Aphanothecaceae</taxon>
        <taxon>Gloeothece</taxon>
        <taxon>Gloeothece verrucosa</taxon>
    </lineage>
</organism>
<dbReference type="KEGG" id="cyj:Cyan7822_6430"/>
<keyword evidence="1" id="KW-0614">Plasmid</keyword>
<proteinExistence type="predicted"/>
<reference evidence="2" key="1">
    <citation type="journal article" date="2011" name="MBio">
        <title>Novel metabolic attributes of the genus Cyanothece, comprising a group of unicellular nitrogen-fixing Cyanobacteria.</title>
        <authorList>
            <person name="Bandyopadhyay A."/>
            <person name="Elvitigala T."/>
            <person name="Welsh E."/>
            <person name="Stockel J."/>
            <person name="Liberton M."/>
            <person name="Min H."/>
            <person name="Sherman L.A."/>
            <person name="Pakrasi H.B."/>
        </authorList>
    </citation>
    <scope>NUCLEOTIDE SEQUENCE [LARGE SCALE GENOMIC DNA]</scope>
    <source>
        <strain evidence="2">PCC 7822</strain>
        <plasmid evidence="2">Cy782202</plasmid>
    </source>
</reference>
<name>E0UMN4_GLOV7</name>
<dbReference type="Proteomes" id="UP000008206">
    <property type="component" value="Plasmid Cy782202"/>
</dbReference>
<dbReference type="RefSeq" id="WP_013334960.1">
    <property type="nucleotide sequence ID" value="NC_014534.1"/>
</dbReference>
<dbReference type="HOGENOM" id="CLU_046266_0_0_3"/>
<geneLocation type="plasmid" evidence="1 2">
    <name>Cy782202</name>
</geneLocation>
<sequence>MLTSKIFKIKFSSFFPRRITIFGLINFFLWVNFPPVWANDLNNLTFEKLPPLPQAGSVKFPNGAISKKWSAGQPITEILTLGDFRSSYQFQKLTLAQLLSYRRTNQPYTLNDFGYLKKINLNQLLTDVPGLPDYRVAQLPWLQDLLTTQNFNLAQTRNLTFLNLLKSYPKGGQLSLTLIPLNRYNLTSIPRLINLPLERLTGWENLSLKEVPGLVKIPLSTLIAKNNQISLKTPDEVVGKALKLANFTEPATLKIANTLPGFATVDLVLGTAERPATRTMSGGYNVGFAVPCTHNCAHIELAGNFLVAGKQWISGKYQKVDGGSGCLKAVNGGKEPTGRHPYGSGFKVVLWDTNESTDTATLSLFFRSCDFCGCTPYFIGPIKFASYRTGQPIFVGF</sequence>
<evidence type="ECO:0000313" key="2">
    <source>
        <dbReference type="Proteomes" id="UP000008206"/>
    </source>
</evidence>